<sequence>MKIRKWKLYTANNEFIVNLKIFFKSTLIIAGVTILLLTILLMIAIYGHNIFNVLMQVL</sequence>
<proteinExistence type="predicted"/>
<keyword evidence="1" id="KW-1133">Transmembrane helix</keyword>
<keyword evidence="1" id="KW-0472">Membrane</keyword>
<dbReference type="EMBL" id="JABDSR010000003">
    <property type="protein sequence ID" value="NMW84717.1"/>
    <property type="molecule type" value="Genomic_DNA"/>
</dbReference>
<gene>
    <name evidence="2" type="ORF">HKO22_03025</name>
</gene>
<evidence type="ECO:0000313" key="3">
    <source>
        <dbReference type="Proteomes" id="UP000568273"/>
    </source>
</evidence>
<accession>A0A848R636</accession>
<comment type="caution">
    <text evidence="2">The sequence shown here is derived from an EMBL/GenBank/DDBJ whole genome shotgun (WGS) entry which is preliminary data.</text>
</comment>
<keyword evidence="1" id="KW-0812">Transmembrane</keyword>
<protein>
    <submittedName>
        <fullName evidence="2">Uncharacterized protein</fullName>
    </submittedName>
</protein>
<evidence type="ECO:0000256" key="1">
    <source>
        <dbReference type="SAM" id="Phobius"/>
    </source>
</evidence>
<reference evidence="2" key="1">
    <citation type="submission" date="2020-04" db="EMBL/GenBank/DDBJ databases">
        <title>Peptoniphilus sp. nov. isolated from swine feces.</title>
        <authorList>
            <person name="Ryu S.W."/>
        </authorList>
    </citation>
    <scope>NUCLEOTIDE SEQUENCE [LARGE SCALE GENOMIC DNA]</scope>
    <source>
        <strain evidence="2">AGMB00490</strain>
    </source>
</reference>
<dbReference type="AlphaFoldDB" id="A0A848R636"/>
<name>A0A848R636_9FIRM</name>
<dbReference type="Proteomes" id="UP000568273">
    <property type="component" value="Unassembled WGS sequence"/>
</dbReference>
<feature type="transmembrane region" description="Helical" evidence="1">
    <location>
        <begin position="21"/>
        <end position="46"/>
    </location>
</feature>
<keyword evidence="3" id="KW-1185">Reference proteome</keyword>
<organism evidence="2 3">
    <name type="scientific">Peptoniphilus faecalis</name>
    <dbReference type="NCBI Taxonomy" id="2731255"/>
    <lineage>
        <taxon>Bacteria</taxon>
        <taxon>Bacillati</taxon>
        <taxon>Bacillota</taxon>
        <taxon>Tissierellia</taxon>
        <taxon>Tissierellales</taxon>
        <taxon>Peptoniphilaceae</taxon>
        <taxon>Peptoniphilus</taxon>
    </lineage>
</organism>
<evidence type="ECO:0000313" key="2">
    <source>
        <dbReference type="EMBL" id="NMW84717.1"/>
    </source>
</evidence>
<dbReference type="RefSeq" id="WP_169968449.1">
    <property type="nucleotide sequence ID" value="NZ_JABDSR010000003.1"/>
</dbReference>